<dbReference type="PANTHER" id="PTHR43687:SF1">
    <property type="entry name" value="FERREDOXIN III"/>
    <property type="match status" value="1"/>
</dbReference>
<keyword evidence="3" id="KW-0408">Iron</keyword>
<sequence length="77" mass="8635">EYEAHINEQRCPGGVCRDLITYSIDPEKCNGCFLCVKNCPMHVISGEKKKPQNIDQAKCIKCGVCKDVCKFEAVKVQ</sequence>
<dbReference type="PROSITE" id="PS51379">
    <property type="entry name" value="4FE4S_FER_2"/>
    <property type="match status" value="2"/>
</dbReference>
<dbReference type="PROSITE" id="PS00198">
    <property type="entry name" value="4FE4S_FER_1"/>
    <property type="match status" value="1"/>
</dbReference>
<protein>
    <recommendedName>
        <fullName evidence="5">4Fe-4S ferredoxin-type domain-containing protein</fullName>
    </recommendedName>
</protein>
<dbReference type="SUPFAM" id="SSF54862">
    <property type="entry name" value="4Fe-4S ferredoxins"/>
    <property type="match status" value="1"/>
</dbReference>
<keyword evidence="1" id="KW-0004">4Fe-4S</keyword>
<dbReference type="EMBL" id="LAZR01064990">
    <property type="protein sequence ID" value="KKK56452.1"/>
    <property type="molecule type" value="Genomic_DNA"/>
</dbReference>
<organism evidence="6">
    <name type="scientific">marine sediment metagenome</name>
    <dbReference type="NCBI Taxonomy" id="412755"/>
    <lineage>
        <taxon>unclassified sequences</taxon>
        <taxon>metagenomes</taxon>
        <taxon>ecological metagenomes</taxon>
    </lineage>
</organism>
<dbReference type="AlphaFoldDB" id="A0A0F8WHY2"/>
<dbReference type="GO" id="GO:0051539">
    <property type="term" value="F:4 iron, 4 sulfur cluster binding"/>
    <property type="evidence" value="ECO:0007669"/>
    <property type="project" value="UniProtKB-KW"/>
</dbReference>
<gene>
    <name evidence="6" type="ORF">LCGC14_3064390</name>
</gene>
<evidence type="ECO:0000256" key="3">
    <source>
        <dbReference type="ARBA" id="ARBA00023004"/>
    </source>
</evidence>
<reference evidence="6" key="1">
    <citation type="journal article" date="2015" name="Nature">
        <title>Complex archaea that bridge the gap between prokaryotes and eukaryotes.</title>
        <authorList>
            <person name="Spang A."/>
            <person name="Saw J.H."/>
            <person name="Jorgensen S.L."/>
            <person name="Zaremba-Niedzwiedzka K."/>
            <person name="Martijn J."/>
            <person name="Lind A.E."/>
            <person name="van Eijk R."/>
            <person name="Schleper C."/>
            <person name="Guy L."/>
            <person name="Ettema T.J."/>
        </authorList>
    </citation>
    <scope>NUCLEOTIDE SEQUENCE</scope>
</reference>
<comment type="caution">
    <text evidence="6">The sequence shown here is derived from an EMBL/GenBank/DDBJ whole genome shotgun (WGS) entry which is preliminary data.</text>
</comment>
<dbReference type="InterPro" id="IPR017896">
    <property type="entry name" value="4Fe4S_Fe-S-bd"/>
</dbReference>
<dbReference type="InterPro" id="IPR017900">
    <property type="entry name" value="4Fe4S_Fe_S_CS"/>
</dbReference>
<evidence type="ECO:0000259" key="5">
    <source>
        <dbReference type="PROSITE" id="PS51379"/>
    </source>
</evidence>
<proteinExistence type="predicted"/>
<dbReference type="PANTHER" id="PTHR43687">
    <property type="entry name" value="ADENYLYLSULFATE REDUCTASE, BETA SUBUNIT"/>
    <property type="match status" value="1"/>
</dbReference>
<feature type="domain" description="4Fe-4S ferredoxin-type" evidence="5">
    <location>
        <begin position="20"/>
        <end position="49"/>
    </location>
</feature>
<keyword evidence="2" id="KW-0479">Metal-binding</keyword>
<evidence type="ECO:0000256" key="1">
    <source>
        <dbReference type="ARBA" id="ARBA00022485"/>
    </source>
</evidence>
<evidence type="ECO:0000256" key="4">
    <source>
        <dbReference type="ARBA" id="ARBA00023014"/>
    </source>
</evidence>
<name>A0A0F8WHY2_9ZZZZ</name>
<dbReference type="Gene3D" id="3.30.70.20">
    <property type="match status" value="2"/>
</dbReference>
<feature type="non-terminal residue" evidence="6">
    <location>
        <position position="1"/>
    </location>
</feature>
<dbReference type="GO" id="GO:0046872">
    <property type="term" value="F:metal ion binding"/>
    <property type="evidence" value="ECO:0007669"/>
    <property type="project" value="UniProtKB-KW"/>
</dbReference>
<feature type="domain" description="4Fe-4S ferredoxin-type" evidence="5">
    <location>
        <begin position="50"/>
        <end position="77"/>
    </location>
</feature>
<keyword evidence="4" id="KW-0411">Iron-sulfur</keyword>
<evidence type="ECO:0000256" key="2">
    <source>
        <dbReference type="ARBA" id="ARBA00022723"/>
    </source>
</evidence>
<evidence type="ECO:0000313" key="6">
    <source>
        <dbReference type="EMBL" id="KKK56452.1"/>
    </source>
</evidence>
<dbReference type="InterPro" id="IPR050572">
    <property type="entry name" value="Fe-S_Ferredoxin"/>
</dbReference>
<accession>A0A0F8WHY2</accession>
<dbReference type="Pfam" id="PF13237">
    <property type="entry name" value="Fer4_10"/>
    <property type="match status" value="1"/>
</dbReference>